<dbReference type="GO" id="GO:0005524">
    <property type="term" value="F:ATP binding"/>
    <property type="evidence" value="ECO:0007669"/>
    <property type="project" value="InterPro"/>
</dbReference>
<dbReference type="HAMAP" id="MF_01152">
    <property type="entry name" value="DnaJ"/>
    <property type="match status" value="1"/>
</dbReference>
<dbReference type="InterPro" id="IPR012724">
    <property type="entry name" value="DnaJ"/>
</dbReference>
<dbReference type="Pfam" id="PF00684">
    <property type="entry name" value="DnaJ_CXXCXGXG"/>
    <property type="match status" value="1"/>
</dbReference>
<dbReference type="GO" id="GO:0009408">
    <property type="term" value="P:response to heat"/>
    <property type="evidence" value="ECO:0007669"/>
    <property type="project" value="InterPro"/>
</dbReference>
<dbReference type="InterPro" id="IPR051938">
    <property type="entry name" value="Apopto_cytoskel_mod"/>
</dbReference>
<accession>A0A1I8BWU7</accession>
<dbReference type="SUPFAM" id="SSF49493">
    <property type="entry name" value="HSP40/DnaJ peptide-binding domain"/>
    <property type="match status" value="2"/>
</dbReference>
<dbReference type="PRINTS" id="PR00625">
    <property type="entry name" value="JDOMAIN"/>
</dbReference>
<dbReference type="InterPro" id="IPR036410">
    <property type="entry name" value="HSP_DnaJ_Cys-rich_dom_sf"/>
</dbReference>
<keyword evidence="10" id="KW-1185">Reference proteome</keyword>
<feature type="compositionally biased region" description="Gly residues" evidence="7">
    <location>
        <begin position="94"/>
        <end position="105"/>
    </location>
</feature>
<dbReference type="InterPro" id="IPR018253">
    <property type="entry name" value="DnaJ_domain_CS"/>
</dbReference>
<evidence type="ECO:0000256" key="5">
    <source>
        <dbReference type="ARBA" id="ARBA00023186"/>
    </source>
</evidence>
<keyword evidence="5" id="KW-0143">Chaperone</keyword>
<protein>
    <submittedName>
        <fullName evidence="11">Uncharacterized protein</fullName>
    </submittedName>
</protein>
<dbReference type="GO" id="GO:0005739">
    <property type="term" value="C:mitochondrion"/>
    <property type="evidence" value="ECO:0007669"/>
    <property type="project" value="TreeGrafter"/>
</dbReference>
<feature type="zinc finger region" description="CR-type" evidence="6">
    <location>
        <begin position="165"/>
        <end position="243"/>
    </location>
</feature>
<dbReference type="Pfam" id="PF00226">
    <property type="entry name" value="DnaJ"/>
    <property type="match status" value="1"/>
</dbReference>
<dbReference type="WBParaSite" id="MhA1_Contig730.frz3.gene4">
    <property type="protein sequence ID" value="MhA1_Contig730.frz3.gene4"/>
    <property type="gene ID" value="MhA1_Contig730.frz3.gene4"/>
</dbReference>
<reference evidence="11" key="1">
    <citation type="submission" date="2016-11" db="UniProtKB">
        <authorList>
            <consortium name="WormBaseParasite"/>
        </authorList>
    </citation>
    <scope>IDENTIFICATION</scope>
</reference>
<dbReference type="Proteomes" id="UP000095281">
    <property type="component" value="Unplaced"/>
</dbReference>
<dbReference type="FunFam" id="2.60.260.20:FF:000005">
    <property type="entry name" value="Chaperone protein dnaJ 1, mitochondrial"/>
    <property type="match status" value="1"/>
</dbReference>
<feature type="region of interest" description="Disordered" evidence="7">
    <location>
        <begin position="372"/>
        <end position="423"/>
    </location>
</feature>
<dbReference type="Gene3D" id="1.10.287.110">
    <property type="entry name" value="DnaJ domain"/>
    <property type="match status" value="1"/>
</dbReference>
<feature type="compositionally biased region" description="Low complexity" evidence="7">
    <location>
        <begin position="80"/>
        <end position="93"/>
    </location>
</feature>
<dbReference type="AlphaFoldDB" id="A0A1I8BWU7"/>
<keyword evidence="1 6" id="KW-0479">Metal-binding</keyword>
<evidence type="ECO:0000256" key="4">
    <source>
        <dbReference type="ARBA" id="ARBA00022833"/>
    </source>
</evidence>
<keyword evidence="2" id="KW-0677">Repeat</keyword>
<evidence type="ECO:0000256" key="6">
    <source>
        <dbReference type="PROSITE-ProRule" id="PRU00546"/>
    </source>
</evidence>
<keyword evidence="3 6" id="KW-0863">Zinc-finger</keyword>
<dbReference type="InterPro" id="IPR001623">
    <property type="entry name" value="DnaJ_domain"/>
</dbReference>
<dbReference type="PANTHER" id="PTHR44145">
    <property type="entry name" value="DNAJ HOMOLOG SUBFAMILY A MEMBER 3, MITOCHONDRIAL"/>
    <property type="match status" value="1"/>
</dbReference>
<dbReference type="FunFam" id="2.10.230.10:FF:000001">
    <property type="entry name" value="DnaJ subfamily A member 2"/>
    <property type="match status" value="1"/>
</dbReference>
<dbReference type="OMA" id="MATDYYA"/>
<dbReference type="Gene3D" id="2.10.230.10">
    <property type="entry name" value="Heat shock protein DnaJ, cysteine-rich domain"/>
    <property type="match status" value="1"/>
</dbReference>
<dbReference type="GO" id="GO:0051082">
    <property type="term" value="F:unfolded protein binding"/>
    <property type="evidence" value="ECO:0007669"/>
    <property type="project" value="InterPro"/>
</dbReference>
<evidence type="ECO:0000313" key="11">
    <source>
        <dbReference type="WBParaSite" id="MhA1_Contig730.frz3.gene4"/>
    </source>
</evidence>
<dbReference type="PROSITE" id="PS50076">
    <property type="entry name" value="DNAJ_2"/>
    <property type="match status" value="1"/>
</dbReference>
<evidence type="ECO:0000256" key="2">
    <source>
        <dbReference type="ARBA" id="ARBA00022737"/>
    </source>
</evidence>
<organism evidence="10 11">
    <name type="scientific">Meloidogyne hapla</name>
    <name type="common">Root-knot nematode worm</name>
    <dbReference type="NCBI Taxonomy" id="6305"/>
    <lineage>
        <taxon>Eukaryota</taxon>
        <taxon>Metazoa</taxon>
        <taxon>Ecdysozoa</taxon>
        <taxon>Nematoda</taxon>
        <taxon>Chromadorea</taxon>
        <taxon>Rhabditida</taxon>
        <taxon>Tylenchina</taxon>
        <taxon>Tylenchomorpha</taxon>
        <taxon>Tylenchoidea</taxon>
        <taxon>Meloidogynidae</taxon>
        <taxon>Meloidogyninae</taxon>
        <taxon>Meloidogyne</taxon>
    </lineage>
</organism>
<proteinExistence type="inferred from homology"/>
<evidence type="ECO:0000313" key="10">
    <source>
        <dbReference type="Proteomes" id="UP000095281"/>
    </source>
</evidence>
<dbReference type="InterPro" id="IPR002939">
    <property type="entry name" value="DnaJ_C"/>
</dbReference>
<feature type="domain" description="CR-type" evidence="9">
    <location>
        <begin position="165"/>
        <end position="243"/>
    </location>
</feature>
<dbReference type="Gene3D" id="2.60.260.20">
    <property type="entry name" value="Urease metallochaperone UreE, N-terminal domain"/>
    <property type="match status" value="2"/>
</dbReference>
<evidence type="ECO:0000256" key="1">
    <source>
        <dbReference type="ARBA" id="ARBA00022723"/>
    </source>
</evidence>
<dbReference type="GO" id="GO:0043066">
    <property type="term" value="P:negative regulation of apoptotic process"/>
    <property type="evidence" value="ECO:0007669"/>
    <property type="project" value="TreeGrafter"/>
</dbReference>
<dbReference type="PROSITE" id="PS00636">
    <property type="entry name" value="DNAJ_1"/>
    <property type="match status" value="1"/>
</dbReference>
<dbReference type="SMART" id="SM00271">
    <property type="entry name" value="DnaJ"/>
    <property type="match status" value="1"/>
</dbReference>
<dbReference type="PROSITE" id="PS51188">
    <property type="entry name" value="ZF_CR"/>
    <property type="match status" value="1"/>
</dbReference>
<name>A0A1I8BWU7_MELHA</name>
<dbReference type="SUPFAM" id="SSF57938">
    <property type="entry name" value="DnaJ/Hsp40 cysteine-rich domain"/>
    <property type="match status" value="1"/>
</dbReference>
<evidence type="ECO:0000259" key="9">
    <source>
        <dbReference type="PROSITE" id="PS51188"/>
    </source>
</evidence>
<feature type="domain" description="J" evidence="8">
    <location>
        <begin position="17"/>
        <end position="81"/>
    </location>
</feature>
<dbReference type="GO" id="GO:0007005">
    <property type="term" value="P:mitochondrion organization"/>
    <property type="evidence" value="ECO:0007669"/>
    <property type="project" value="TreeGrafter"/>
</dbReference>
<dbReference type="GO" id="GO:0031072">
    <property type="term" value="F:heat shock protein binding"/>
    <property type="evidence" value="ECO:0007669"/>
    <property type="project" value="InterPro"/>
</dbReference>
<dbReference type="PANTHER" id="PTHR44145:SF3">
    <property type="entry name" value="DNAJ HOMOLOG SUBFAMILY A MEMBER 3, MITOCHONDRIAL"/>
    <property type="match status" value="1"/>
</dbReference>
<dbReference type="CDD" id="cd10747">
    <property type="entry name" value="DnaJ_C"/>
    <property type="match status" value="1"/>
</dbReference>
<evidence type="ECO:0000256" key="7">
    <source>
        <dbReference type="SAM" id="MobiDB-lite"/>
    </source>
</evidence>
<dbReference type="CDD" id="cd10719">
    <property type="entry name" value="DnaJ_zf"/>
    <property type="match status" value="1"/>
</dbReference>
<dbReference type="InterPro" id="IPR001305">
    <property type="entry name" value="HSP_DnaJ_Cys-rich_dom"/>
</dbReference>
<dbReference type="GO" id="GO:0006457">
    <property type="term" value="P:protein folding"/>
    <property type="evidence" value="ECO:0007669"/>
    <property type="project" value="InterPro"/>
</dbReference>
<evidence type="ECO:0000259" key="8">
    <source>
        <dbReference type="PROSITE" id="PS50076"/>
    </source>
</evidence>
<evidence type="ECO:0000256" key="3">
    <source>
        <dbReference type="ARBA" id="ARBA00022771"/>
    </source>
</evidence>
<dbReference type="Pfam" id="PF01556">
    <property type="entry name" value="DnaJ_C"/>
    <property type="match status" value="1"/>
</dbReference>
<dbReference type="InterPro" id="IPR036869">
    <property type="entry name" value="J_dom_sf"/>
</dbReference>
<dbReference type="SUPFAM" id="SSF46565">
    <property type="entry name" value="Chaperone J-domain"/>
    <property type="match status" value="1"/>
</dbReference>
<dbReference type="CDD" id="cd06257">
    <property type="entry name" value="DnaJ"/>
    <property type="match status" value="1"/>
</dbReference>
<keyword evidence="4 6" id="KW-0862">Zinc</keyword>
<dbReference type="GO" id="GO:0008270">
    <property type="term" value="F:zinc ion binding"/>
    <property type="evidence" value="ECO:0007669"/>
    <property type="project" value="UniProtKB-KW"/>
</dbReference>
<feature type="region of interest" description="Disordered" evidence="7">
    <location>
        <begin position="74"/>
        <end position="106"/>
    </location>
</feature>
<sequence length="423" mass="46018">MLISRRFIHSSFNRLKDYYKILGVPKSANDSEVKKAYYQLAKKYHPDVNKEKGASEKFQELSEAYEVLSDSKRRSDYDNFGSPSSGGSRASAGGSPGQGGFGGGWEFRPGRSAEQIFREIFRDFDPFGKGGFSTNSRGPFAESSYGFDAAQEAAVNITFEEACRGVRKDLRINIVDACIKCKGTGVEPPYKKVSCPYCNGTGMITQHTQGYFIQTTCSRCGGHGSYNKNPCLECEGHGHSVQQKAFTIDIPAGIDSGQILRTQVGRSTIYVVVNVSPSRMHRRENENIFTDVEISFTQAALGGTIDVPGIVGTSKVHIPAGTSSHTQMCLKGKGIKRLDQPGYGDQILNIKIGMPKKLSSKEKHLLMEIARNESGRSGSVDGMDVERNTEGGGNTANDKNEGGSGGSSKFSFSPEKILKSFIK</sequence>
<dbReference type="InterPro" id="IPR008971">
    <property type="entry name" value="HSP40/DnaJ_pept-bd"/>
</dbReference>